<sequence length="80" mass="8898">MQLIPQQRYRILSFSPEVSPVFRQKLMALGLLPGSTFQLVRIAPLGDPLQIKTPRISLMLRKKDLALLQLESLAAAGAEI</sequence>
<accession>A0A2S9I8R6</accession>
<dbReference type="AlphaFoldDB" id="A0A2S9I8R6"/>
<keyword evidence="4" id="KW-1185">Reference proteome</keyword>
<name>A0A2S9I8R6_9GAMM</name>
<protein>
    <submittedName>
        <fullName evidence="3">Iron transporter</fullName>
    </submittedName>
</protein>
<dbReference type="Proteomes" id="UP000239181">
    <property type="component" value="Unassembled WGS sequence"/>
</dbReference>
<dbReference type="PANTHER" id="PTHR42954:SF2">
    <property type="entry name" value="FE(2+) TRANSPORT PROTEIN A"/>
    <property type="match status" value="1"/>
</dbReference>
<dbReference type="Gene3D" id="2.30.30.90">
    <property type="match status" value="1"/>
</dbReference>
<reference evidence="3 4" key="1">
    <citation type="submission" date="2017-10" db="EMBL/GenBank/DDBJ databases">
        <title>Draft genome of two endophytic bacteria isolated from 'guarana' Paullinia cupana (Mart.) Ducke.</title>
        <authorList>
            <person name="Siqueira K.A."/>
            <person name="Liotti R.G."/>
            <person name="Mendes T.A."/>
            <person name="Soares M.A."/>
        </authorList>
    </citation>
    <scope>NUCLEOTIDE SEQUENCE [LARGE SCALE GENOMIC DNA]</scope>
    <source>
        <strain evidence="3 4">342</strain>
    </source>
</reference>
<keyword evidence="1" id="KW-0408">Iron</keyword>
<dbReference type="NCBIfam" id="NF007106">
    <property type="entry name" value="PRK09555.1"/>
    <property type="match status" value="1"/>
</dbReference>
<dbReference type="OrthoDB" id="9811076at2"/>
<dbReference type="GO" id="GO:0046914">
    <property type="term" value="F:transition metal ion binding"/>
    <property type="evidence" value="ECO:0007669"/>
    <property type="project" value="InterPro"/>
</dbReference>
<dbReference type="Pfam" id="PF04023">
    <property type="entry name" value="FeoA"/>
    <property type="match status" value="1"/>
</dbReference>
<dbReference type="EMBL" id="PDET01000013">
    <property type="protein sequence ID" value="PRD14124.1"/>
    <property type="molecule type" value="Genomic_DNA"/>
</dbReference>
<gene>
    <name evidence="3" type="ORF">CQW29_17690</name>
</gene>
<dbReference type="InterPro" id="IPR007167">
    <property type="entry name" value="Fe-transptr_FeoA-like"/>
</dbReference>
<evidence type="ECO:0000256" key="1">
    <source>
        <dbReference type="ARBA" id="ARBA00023004"/>
    </source>
</evidence>
<organism evidence="3 4">
    <name type="scientific">Pantoea coffeiphila</name>
    <dbReference type="NCBI Taxonomy" id="1465635"/>
    <lineage>
        <taxon>Bacteria</taxon>
        <taxon>Pseudomonadati</taxon>
        <taxon>Pseudomonadota</taxon>
        <taxon>Gammaproteobacteria</taxon>
        <taxon>Enterobacterales</taxon>
        <taxon>Erwiniaceae</taxon>
        <taxon>Pantoea</taxon>
    </lineage>
</organism>
<dbReference type="RefSeq" id="WP_105594058.1">
    <property type="nucleotide sequence ID" value="NZ_PDET01000013.1"/>
</dbReference>
<proteinExistence type="predicted"/>
<dbReference type="InterPro" id="IPR038157">
    <property type="entry name" value="FeoA_core_dom"/>
</dbReference>
<comment type="caution">
    <text evidence="3">The sequence shown here is derived from an EMBL/GenBank/DDBJ whole genome shotgun (WGS) entry which is preliminary data.</text>
</comment>
<feature type="domain" description="Ferrous iron transporter FeoA-like" evidence="2">
    <location>
        <begin position="1"/>
        <end position="72"/>
    </location>
</feature>
<dbReference type="InterPro" id="IPR008988">
    <property type="entry name" value="Transcriptional_repressor_C"/>
</dbReference>
<evidence type="ECO:0000313" key="3">
    <source>
        <dbReference type="EMBL" id="PRD14124.1"/>
    </source>
</evidence>
<dbReference type="SUPFAM" id="SSF50037">
    <property type="entry name" value="C-terminal domain of transcriptional repressors"/>
    <property type="match status" value="1"/>
</dbReference>
<evidence type="ECO:0000259" key="2">
    <source>
        <dbReference type="SMART" id="SM00899"/>
    </source>
</evidence>
<dbReference type="SMART" id="SM00899">
    <property type="entry name" value="FeoA"/>
    <property type="match status" value="1"/>
</dbReference>
<dbReference type="InterPro" id="IPR052713">
    <property type="entry name" value="FeoA"/>
</dbReference>
<evidence type="ECO:0000313" key="4">
    <source>
        <dbReference type="Proteomes" id="UP000239181"/>
    </source>
</evidence>
<dbReference type="PANTHER" id="PTHR42954">
    <property type="entry name" value="FE(2+) TRANSPORT PROTEIN A"/>
    <property type="match status" value="1"/>
</dbReference>